<dbReference type="AlphaFoldDB" id="A0A6J5VSC3"/>
<feature type="region of interest" description="Disordered" evidence="1">
    <location>
        <begin position="1"/>
        <end position="23"/>
    </location>
</feature>
<reference evidence="2 3" key="1">
    <citation type="submission" date="2020-05" db="EMBL/GenBank/DDBJ databases">
        <authorList>
            <person name="Campoy J."/>
            <person name="Schneeberger K."/>
            <person name="Spophaly S."/>
        </authorList>
    </citation>
    <scope>NUCLEOTIDE SEQUENCE [LARGE SCALE GENOMIC DNA]</scope>
    <source>
        <strain evidence="2">PruArmRojPasFocal</strain>
    </source>
</reference>
<evidence type="ECO:0000313" key="3">
    <source>
        <dbReference type="Proteomes" id="UP000507222"/>
    </source>
</evidence>
<feature type="compositionally biased region" description="Basic residues" evidence="1">
    <location>
        <begin position="148"/>
        <end position="157"/>
    </location>
</feature>
<gene>
    <name evidence="2" type="ORF">CURHAP_LOCUS50609</name>
</gene>
<dbReference type="Proteomes" id="UP000507222">
    <property type="component" value="Unassembled WGS sequence"/>
</dbReference>
<organism evidence="2 3">
    <name type="scientific">Prunus armeniaca</name>
    <name type="common">Apricot</name>
    <name type="synonym">Armeniaca vulgaris</name>
    <dbReference type="NCBI Taxonomy" id="36596"/>
    <lineage>
        <taxon>Eukaryota</taxon>
        <taxon>Viridiplantae</taxon>
        <taxon>Streptophyta</taxon>
        <taxon>Embryophyta</taxon>
        <taxon>Tracheophyta</taxon>
        <taxon>Spermatophyta</taxon>
        <taxon>Magnoliopsida</taxon>
        <taxon>eudicotyledons</taxon>
        <taxon>Gunneridae</taxon>
        <taxon>Pentapetalae</taxon>
        <taxon>rosids</taxon>
        <taxon>fabids</taxon>
        <taxon>Rosales</taxon>
        <taxon>Rosaceae</taxon>
        <taxon>Amygdaloideae</taxon>
        <taxon>Amygdaleae</taxon>
        <taxon>Prunus</taxon>
    </lineage>
</organism>
<feature type="region of interest" description="Disordered" evidence="1">
    <location>
        <begin position="131"/>
        <end position="158"/>
    </location>
</feature>
<proteinExistence type="predicted"/>
<sequence length="247" mass="26459">MTNNSTDEVNGGLPANPSANEGRVGQMDLQDHERGNLMDSTDGASVGFGPWNMVVGRNGLKKVVSNDNGKKVQGKPSVVQVPTGSRFDILRQNDSGTVKEASNDARNEPVTTETIFGNHDFMQGLGKQLDSSTKEANDAKEKHAIANGKKKIGRPKKSLNNVIDSKVSAAQNGDVSGPKTKLCETGVAVSKTPRSKARIAYKLPAPILHHHTYVHAHSNKEGNTANGSLMNMQVVVPNVESSLTFRH</sequence>
<name>A0A6J5VSC3_PRUAR</name>
<feature type="compositionally biased region" description="Basic and acidic residues" evidence="1">
    <location>
        <begin position="132"/>
        <end position="144"/>
    </location>
</feature>
<protein>
    <submittedName>
        <fullName evidence="2">Uncharacterized protein</fullName>
    </submittedName>
</protein>
<accession>A0A6J5VSC3</accession>
<evidence type="ECO:0000256" key="1">
    <source>
        <dbReference type="SAM" id="MobiDB-lite"/>
    </source>
</evidence>
<dbReference type="EMBL" id="CAEKDK010000008">
    <property type="protein sequence ID" value="CAB4290537.1"/>
    <property type="molecule type" value="Genomic_DNA"/>
</dbReference>
<evidence type="ECO:0000313" key="2">
    <source>
        <dbReference type="EMBL" id="CAB4290537.1"/>
    </source>
</evidence>